<dbReference type="EMBL" id="QKVK01000012">
    <property type="protein sequence ID" value="PZF75294.1"/>
    <property type="molecule type" value="Genomic_DNA"/>
</dbReference>
<protein>
    <recommendedName>
        <fullName evidence="1">VOC domain-containing protein</fullName>
    </recommendedName>
</protein>
<organism evidence="2 3">
    <name type="scientific">Aestuariivirga litoralis</name>
    <dbReference type="NCBI Taxonomy" id="2650924"/>
    <lineage>
        <taxon>Bacteria</taxon>
        <taxon>Pseudomonadati</taxon>
        <taxon>Pseudomonadota</taxon>
        <taxon>Alphaproteobacteria</taxon>
        <taxon>Hyphomicrobiales</taxon>
        <taxon>Aestuariivirgaceae</taxon>
        <taxon>Aestuariivirga</taxon>
    </lineage>
</organism>
<dbReference type="InterPro" id="IPR029068">
    <property type="entry name" value="Glyas_Bleomycin-R_OHBP_Dase"/>
</dbReference>
<evidence type="ECO:0000259" key="1">
    <source>
        <dbReference type="PROSITE" id="PS51819"/>
    </source>
</evidence>
<accession>A0A2W2B4S7</accession>
<evidence type="ECO:0000313" key="3">
    <source>
        <dbReference type="Proteomes" id="UP000248795"/>
    </source>
</evidence>
<dbReference type="AlphaFoldDB" id="A0A2W2B4S7"/>
<evidence type="ECO:0000313" key="2">
    <source>
        <dbReference type="EMBL" id="PZF75294.1"/>
    </source>
</evidence>
<dbReference type="InterPro" id="IPR037523">
    <property type="entry name" value="VOC_core"/>
</dbReference>
<dbReference type="Gene3D" id="3.10.180.10">
    <property type="entry name" value="2,3-Dihydroxybiphenyl 1,2-Dioxygenase, domain 1"/>
    <property type="match status" value="1"/>
</dbReference>
<proteinExistence type="predicted"/>
<dbReference type="SUPFAM" id="SSF54593">
    <property type="entry name" value="Glyoxalase/Bleomycin resistance protein/Dihydroxybiphenyl dioxygenase"/>
    <property type="match status" value="1"/>
</dbReference>
<sequence length="147" mass="15841">MKKRPADKTPPVSAADYGRALRGIGFNLLVTDVARAVGFATEVLGATSFYDDADFAALRWNGQDFMFHADHAYRDNPLSGIVAGLEARGAGVELRLYGCDPDVAEARARELGFTVLAGSIDKPHGLRECIILDDDGYAWVPAVALTR</sequence>
<dbReference type="RefSeq" id="WP_111200120.1">
    <property type="nucleotide sequence ID" value="NZ_QKVK01000012.1"/>
</dbReference>
<dbReference type="PROSITE" id="PS51819">
    <property type="entry name" value="VOC"/>
    <property type="match status" value="1"/>
</dbReference>
<feature type="domain" description="VOC" evidence="1">
    <location>
        <begin position="20"/>
        <end position="144"/>
    </location>
</feature>
<keyword evidence="3" id="KW-1185">Reference proteome</keyword>
<comment type="caution">
    <text evidence="2">The sequence shown here is derived from an EMBL/GenBank/DDBJ whole genome shotgun (WGS) entry which is preliminary data.</text>
</comment>
<reference evidence="3" key="1">
    <citation type="submission" date="2018-06" db="EMBL/GenBank/DDBJ databases">
        <title>Aestuariibacter litoralis strain KCTC 52945T.</title>
        <authorList>
            <person name="Li X."/>
            <person name="Salam N."/>
            <person name="Li J.-L."/>
            <person name="Chen Y.-M."/>
            <person name="Yang Z.-W."/>
            <person name="Zhang L.-Y."/>
            <person name="Han M.-X."/>
            <person name="Xiao M."/>
            <person name="Li W.-J."/>
        </authorList>
    </citation>
    <scope>NUCLEOTIDE SEQUENCE [LARGE SCALE GENOMIC DNA]</scope>
    <source>
        <strain evidence="3">KCTC 52945</strain>
    </source>
</reference>
<name>A0A2W2B4S7_9HYPH</name>
<gene>
    <name evidence="2" type="ORF">DK847_18960</name>
</gene>
<dbReference type="Proteomes" id="UP000248795">
    <property type="component" value="Unassembled WGS sequence"/>
</dbReference>